<feature type="transmembrane region" description="Helical" evidence="7">
    <location>
        <begin position="351"/>
        <end position="372"/>
    </location>
</feature>
<dbReference type="SMART" id="SM01381">
    <property type="entry name" value="7TM_GPCR_Srsx"/>
    <property type="match status" value="1"/>
</dbReference>
<sequence>MSIPYLLNHEFGVVSMSGILISTYLSCLTILVITLLSVERWLHMTHRSLLTSRRRYRFVVLSLLAPVPLVTLQALNLITKKMKLETNASMGAYGLSCYLTTSVAYFRVFRIIRQHQQQIHGNQARQNCGQPAIDLAKYKKSIFSVLCILALFSLCILPFIVSLFLLILLGKDEGSWGPYHVSLVILLSASLVSEMIDVCKSFALRTMEEWFWCGKGTRGIKSTSESFIFRISSLDWTWLAIHVIIVVLSPVAIVGNAVVLTAIWKRSFQRTPFHILLSVLAFSDLCTGVATSIMSIPYLYNHTFETAESAIGILCETYLMSLTILVITLMSIERWLHMTRRSFVTSRRGCLIAAVSLVVPIPFTVLLAICFFNESFKLEAGTAMGVYLLSCYLATTVAYFKVFRKIRRHQQQIRENQSCQSVGQPAIDLAKYKKSLLSILYILVLFSFSFLPPYHVSLVFLYLSSIMGNALVLTAIWKKSFQRTPFHILLSVLAFTDLCTGVTGLFLSIRFLLGLNRLMMFYIGIPCAIYLSTFTLLLITLMSIERWLLMSRRASVTSRRGGIVVAASLLVPIPFVYFNALESTTGRIAREVITAMGVCMLLCYSATSFAYIKVFRIIRLHQQQIHGNQSRQNPGQTSINLAKYKRSVISIFFILALFSVSFLPIIFSSFFLASVGVNGETLKAQLVCFVFMFLSSSVNPGLYIWRMTDVRYGVIGLFRTNF</sequence>
<feature type="transmembrane region" description="Helical" evidence="7">
    <location>
        <begin position="142"/>
        <end position="169"/>
    </location>
</feature>
<keyword evidence="6" id="KW-0675">Receptor</keyword>
<dbReference type="PRINTS" id="PR00237">
    <property type="entry name" value="GPCRRHODOPSN"/>
</dbReference>
<name>A0ABN8MDL5_9CNID</name>
<feature type="domain" description="G-protein coupled receptors family 1 profile" evidence="8">
    <location>
        <begin position="255"/>
        <end position="703"/>
    </location>
</feature>
<evidence type="ECO:0000256" key="1">
    <source>
        <dbReference type="ARBA" id="ARBA00004651"/>
    </source>
</evidence>
<comment type="subcellular location">
    <subcellularLocation>
        <location evidence="1">Cell membrane</location>
        <topology evidence="1">Multi-pass membrane protein</topology>
    </subcellularLocation>
</comment>
<feature type="transmembrane region" description="Helical" evidence="7">
    <location>
        <begin position="436"/>
        <end position="454"/>
    </location>
</feature>
<dbReference type="Proteomes" id="UP001159427">
    <property type="component" value="Unassembled WGS sequence"/>
</dbReference>
<dbReference type="Gene3D" id="1.20.1070.10">
    <property type="entry name" value="Rhodopsin 7-helix transmembrane proteins"/>
    <property type="match status" value="3"/>
</dbReference>
<evidence type="ECO:0000256" key="6">
    <source>
        <dbReference type="RuleBase" id="RU000688"/>
    </source>
</evidence>
<dbReference type="PROSITE" id="PS00237">
    <property type="entry name" value="G_PROTEIN_RECEP_F1_1"/>
    <property type="match status" value="2"/>
</dbReference>
<feature type="transmembrane region" description="Helical" evidence="7">
    <location>
        <begin position="239"/>
        <end position="263"/>
    </location>
</feature>
<keyword evidence="5 7" id="KW-0472">Membrane</keyword>
<feature type="transmembrane region" description="Helical" evidence="7">
    <location>
        <begin position="562"/>
        <end position="580"/>
    </location>
</feature>
<evidence type="ECO:0000313" key="9">
    <source>
        <dbReference type="EMBL" id="CAH3027730.1"/>
    </source>
</evidence>
<feature type="transmembrane region" description="Helical" evidence="7">
    <location>
        <begin position="489"/>
        <end position="513"/>
    </location>
</feature>
<comment type="caution">
    <text evidence="9">The sequence shown here is derived from an EMBL/GenBank/DDBJ whole genome shotgun (WGS) entry which is preliminary data.</text>
</comment>
<keyword evidence="2" id="KW-1003">Cell membrane</keyword>
<reference evidence="9 10" key="1">
    <citation type="submission" date="2022-05" db="EMBL/GenBank/DDBJ databases">
        <authorList>
            <consortium name="Genoscope - CEA"/>
            <person name="William W."/>
        </authorList>
    </citation>
    <scope>NUCLEOTIDE SEQUENCE [LARGE SCALE GENOMIC DNA]</scope>
</reference>
<proteinExistence type="inferred from homology"/>
<feature type="transmembrane region" description="Helical" evidence="7">
    <location>
        <begin position="275"/>
        <end position="298"/>
    </location>
</feature>
<dbReference type="CDD" id="cd00637">
    <property type="entry name" value="7tm_classA_rhodopsin-like"/>
    <property type="match status" value="3"/>
</dbReference>
<keyword evidence="10" id="KW-1185">Reference proteome</keyword>
<evidence type="ECO:0000313" key="10">
    <source>
        <dbReference type="Proteomes" id="UP001159427"/>
    </source>
</evidence>
<evidence type="ECO:0000256" key="5">
    <source>
        <dbReference type="ARBA" id="ARBA00023136"/>
    </source>
</evidence>
<gene>
    <name evidence="9" type="ORF">PEVE_00032254</name>
</gene>
<evidence type="ECO:0000256" key="4">
    <source>
        <dbReference type="ARBA" id="ARBA00022989"/>
    </source>
</evidence>
<feature type="transmembrane region" description="Helical" evidence="7">
    <location>
        <begin position="384"/>
        <end position="403"/>
    </location>
</feature>
<keyword evidence="6" id="KW-0807">Transducer</keyword>
<dbReference type="SUPFAM" id="SSF81321">
    <property type="entry name" value="Family A G protein-coupled receptor-like"/>
    <property type="match status" value="3"/>
</dbReference>
<comment type="similarity">
    <text evidence="6">Belongs to the G-protein coupled receptor 1 family.</text>
</comment>
<feature type="transmembrane region" description="Helical" evidence="7">
    <location>
        <begin position="519"/>
        <end position="541"/>
    </location>
</feature>
<dbReference type="Pfam" id="PF00001">
    <property type="entry name" value="7tm_1"/>
    <property type="match status" value="2"/>
</dbReference>
<feature type="transmembrane region" description="Helical" evidence="7">
    <location>
        <begin position="592"/>
        <end position="612"/>
    </location>
</feature>
<dbReference type="PROSITE" id="PS50262">
    <property type="entry name" value="G_PROTEIN_RECEP_F1_2"/>
    <property type="match status" value="1"/>
</dbReference>
<dbReference type="InterPro" id="IPR017452">
    <property type="entry name" value="GPCR_Rhodpsn_7TM"/>
</dbReference>
<feature type="transmembrane region" description="Helical" evidence="7">
    <location>
        <begin position="310"/>
        <end position="330"/>
    </location>
</feature>
<feature type="transmembrane region" description="Helical" evidence="7">
    <location>
        <begin position="460"/>
        <end position="477"/>
    </location>
</feature>
<dbReference type="EMBL" id="CALNXI010000469">
    <property type="protein sequence ID" value="CAH3027730.1"/>
    <property type="molecule type" value="Genomic_DNA"/>
</dbReference>
<evidence type="ECO:0000259" key="8">
    <source>
        <dbReference type="PROSITE" id="PS50262"/>
    </source>
</evidence>
<evidence type="ECO:0000256" key="7">
    <source>
        <dbReference type="SAM" id="Phobius"/>
    </source>
</evidence>
<evidence type="ECO:0000256" key="3">
    <source>
        <dbReference type="ARBA" id="ARBA00022692"/>
    </source>
</evidence>
<keyword evidence="3 6" id="KW-0812">Transmembrane</keyword>
<dbReference type="PANTHER" id="PTHR22750">
    <property type="entry name" value="G-PROTEIN COUPLED RECEPTOR"/>
    <property type="match status" value="1"/>
</dbReference>
<keyword evidence="6" id="KW-0297">G-protein coupled receptor</keyword>
<feature type="transmembrane region" description="Helical" evidence="7">
    <location>
        <begin position="90"/>
        <end position="109"/>
    </location>
</feature>
<accession>A0ABN8MDL5</accession>
<organism evidence="9 10">
    <name type="scientific">Porites evermanni</name>
    <dbReference type="NCBI Taxonomy" id="104178"/>
    <lineage>
        <taxon>Eukaryota</taxon>
        <taxon>Metazoa</taxon>
        <taxon>Cnidaria</taxon>
        <taxon>Anthozoa</taxon>
        <taxon>Hexacorallia</taxon>
        <taxon>Scleractinia</taxon>
        <taxon>Fungiina</taxon>
        <taxon>Poritidae</taxon>
        <taxon>Porites</taxon>
    </lineage>
</organism>
<keyword evidence="4 7" id="KW-1133">Transmembrane helix</keyword>
<feature type="transmembrane region" description="Helical" evidence="7">
    <location>
        <begin position="684"/>
        <end position="705"/>
    </location>
</feature>
<evidence type="ECO:0000256" key="2">
    <source>
        <dbReference type="ARBA" id="ARBA00022475"/>
    </source>
</evidence>
<feature type="transmembrane region" description="Helical" evidence="7">
    <location>
        <begin position="648"/>
        <end position="672"/>
    </location>
</feature>
<dbReference type="InterPro" id="IPR000276">
    <property type="entry name" value="GPCR_Rhodpsn"/>
</dbReference>
<protein>
    <recommendedName>
        <fullName evidence="8">G-protein coupled receptors family 1 profile domain-containing protein</fullName>
    </recommendedName>
</protein>
<feature type="transmembrane region" description="Helical" evidence="7">
    <location>
        <begin position="58"/>
        <end position="78"/>
    </location>
</feature>
<feature type="transmembrane region" description="Helical" evidence="7">
    <location>
        <begin position="12"/>
        <end position="38"/>
    </location>
</feature>